<evidence type="ECO:0000313" key="3">
    <source>
        <dbReference type="Proteomes" id="UP000027120"/>
    </source>
</evidence>
<protein>
    <recommendedName>
        <fullName evidence="1">Bet v I/Major latex protein domain-containing protein</fullName>
    </recommendedName>
</protein>
<feature type="non-terminal residue" evidence="2">
    <location>
        <position position="1"/>
    </location>
</feature>
<keyword evidence="3" id="KW-1185">Reference proteome</keyword>
<evidence type="ECO:0000259" key="1">
    <source>
        <dbReference type="SMART" id="SM01037"/>
    </source>
</evidence>
<gene>
    <name evidence="2" type="ORF">CISIN_1g039477mg</name>
</gene>
<dbReference type="SMR" id="A0A067FMA9"/>
<evidence type="ECO:0000313" key="2">
    <source>
        <dbReference type="EMBL" id="KDO64572.1"/>
    </source>
</evidence>
<dbReference type="PaxDb" id="2711-XP_006469319.1"/>
<feature type="domain" description="Bet v I/Major latex protein" evidence="1">
    <location>
        <begin position="1"/>
        <end position="90"/>
    </location>
</feature>
<dbReference type="Gene3D" id="3.30.530.20">
    <property type="match status" value="1"/>
</dbReference>
<name>A0A067FMA9_CITSI</name>
<dbReference type="SUPFAM" id="SSF55961">
    <property type="entry name" value="Bet v1-like"/>
    <property type="match status" value="1"/>
</dbReference>
<dbReference type="SMART" id="SM01037">
    <property type="entry name" value="Bet_v_1"/>
    <property type="match status" value="1"/>
</dbReference>
<dbReference type="Pfam" id="PF00407">
    <property type="entry name" value="Bet_v_1"/>
    <property type="match status" value="1"/>
</dbReference>
<dbReference type="STRING" id="2711.A0A067FMA9"/>
<dbReference type="InterPro" id="IPR051761">
    <property type="entry name" value="MLP-like_ligand-binding"/>
</dbReference>
<accession>A0A067FMA9</accession>
<dbReference type="eggNOG" id="ENOG502RN75">
    <property type="taxonomic scope" value="Eukaryota"/>
</dbReference>
<reference evidence="2 3" key="1">
    <citation type="submission" date="2014-04" db="EMBL/GenBank/DDBJ databases">
        <authorList>
            <consortium name="International Citrus Genome Consortium"/>
            <person name="Gmitter F."/>
            <person name="Chen C."/>
            <person name="Farmerie W."/>
            <person name="Harkins T."/>
            <person name="Desany B."/>
            <person name="Mohiuddin M."/>
            <person name="Kodira C."/>
            <person name="Borodovsky M."/>
            <person name="Lomsadze A."/>
            <person name="Burns P."/>
            <person name="Jenkins J."/>
            <person name="Prochnik S."/>
            <person name="Shu S."/>
            <person name="Chapman J."/>
            <person name="Pitluck S."/>
            <person name="Schmutz J."/>
            <person name="Rokhsar D."/>
        </authorList>
    </citation>
    <scope>NUCLEOTIDE SEQUENCE</scope>
</reference>
<proteinExistence type="predicted"/>
<organism evidence="2 3">
    <name type="scientific">Citrus sinensis</name>
    <name type="common">Sweet orange</name>
    <name type="synonym">Citrus aurantium var. sinensis</name>
    <dbReference type="NCBI Taxonomy" id="2711"/>
    <lineage>
        <taxon>Eukaryota</taxon>
        <taxon>Viridiplantae</taxon>
        <taxon>Streptophyta</taxon>
        <taxon>Embryophyta</taxon>
        <taxon>Tracheophyta</taxon>
        <taxon>Spermatophyta</taxon>
        <taxon>Magnoliopsida</taxon>
        <taxon>eudicotyledons</taxon>
        <taxon>Gunneridae</taxon>
        <taxon>Pentapetalae</taxon>
        <taxon>rosids</taxon>
        <taxon>malvids</taxon>
        <taxon>Sapindales</taxon>
        <taxon>Rutaceae</taxon>
        <taxon>Aurantioideae</taxon>
        <taxon>Citrus</taxon>
    </lineage>
</organism>
<dbReference type="GO" id="GO:0006952">
    <property type="term" value="P:defense response"/>
    <property type="evidence" value="ECO:0007669"/>
    <property type="project" value="InterPro"/>
</dbReference>
<sequence>GSPQIAKEIIEAIDNENYITNYKVIEGNLLELYKSFSSTVKVTPKENDDGSLVHWIFEYEKLNEDVPDPTGKLQILIDVAKDIDAHLLSQQP</sequence>
<dbReference type="InterPro" id="IPR000916">
    <property type="entry name" value="Bet_v_I/MLP"/>
</dbReference>
<dbReference type="EMBL" id="KK784906">
    <property type="protein sequence ID" value="KDO64572.1"/>
    <property type="molecule type" value="Genomic_DNA"/>
</dbReference>
<dbReference type="PANTHER" id="PTHR31907">
    <property type="entry name" value="MLP-LIKE PROTEIN 423"/>
    <property type="match status" value="1"/>
</dbReference>
<dbReference type="Proteomes" id="UP000027120">
    <property type="component" value="Unassembled WGS sequence"/>
</dbReference>
<dbReference type="AlphaFoldDB" id="A0A067FMA9"/>
<dbReference type="InterPro" id="IPR023393">
    <property type="entry name" value="START-like_dom_sf"/>
</dbReference>